<organism evidence="2 3">
    <name type="scientific">Microbulbifer rhizosphaerae</name>
    <dbReference type="NCBI Taxonomy" id="1562603"/>
    <lineage>
        <taxon>Bacteria</taxon>
        <taxon>Pseudomonadati</taxon>
        <taxon>Pseudomonadota</taxon>
        <taxon>Gammaproteobacteria</taxon>
        <taxon>Cellvibrionales</taxon>
        <taxon>Microbulbiferaceae</taxon>
        <taxon>Microbulbifer</taxon>
    </lineage>
</organism>
<name>A0A7W4W971_9GAMM</name>
<gene>
    <name evidence="2" type="ORF">FHS09_000742</name>
</gene>
<evidence type="ECO:0000256" key="1">
    <source>
        <dbReference type="SAM" id="Phobius"/>
    </source>
</evidence>
<dbReference type="Proteomes" id="UP000535937">
    <property type="component" value="Unassembled WGS sequence"/>
</dbReference>
<protein>
    <submittedName>
        <fullName evidence="2">Uncharacterized protein</fullName>
    </submittedName>
</protein>
<reference evidence="2 3" key="1">
    <citation type="submission" date="2020-08" db="EMBL/GenBank/DDBJ databases">
        <title>Genomic Encyclopedia of Type Strains, Phase III (KMG-III): the genomes of soil and plant-associated and newly described type strains.</title>
        <authorList>
            <person name="Whitman W."/>
        </authorList>
    </citation>
    <scope>NUCLEOTIDE SEQUENCE [LARGE SCALE GENOMIC DNA]</scope>
    <source>
        <strain evidence="2 3">CECT 8799</strain>
    </source>
</reference>
<evidence type="ECO:0000313" key="3">
    <source>
        <dbReference type="Proteomes" id="UP000535937"/>
    </source>
</evidence>
<proteinExistence type="predicted"/>
<dbReference type="EMBL" id="JACHWZ010000003">
    <property type="protein sequence ID" value="MBB3059929.1"/>
    <property type="molecule type" value="Genomic_DNA"/>
</dbReference>
<evidence type="ECO:0000313" key="2">
    <source>
        <dbReference type="EMBL" id="MBB3059929.1"/>
    </source>
</evidence>
<keyword evidence="1" id="KW-0812">Transmembrane</keyword>
<keyword evidence="3" id="KW-1185">Reference proteome</keyword>
<sequence length="38" mass="4021">MSEEVVVSSESDDFVDAIAAVALVAIFVATCIFWVASQ</sequence>
<comment type="caution">
    <text evidence="2">The sequence shown here is derived from an EMBL/GenBank/DDBJ whole genome shotgun (WGS) entry which is preliminary data.</text>
</comment>
<accession>A0A7W4W971</accession>
<keyword evidence="1" id="KW-0472">Membrane</keyword>
<dbReference type="AlphaFoldDB" id="A0A7W4W971"/>
<keyword evidence="1" id="KW-1133">Transmembrane helix</keyword>
<feature type="transmembrane region" description="Helical" evidence="1">
    <location>
        <begin position="17"/>
        <end position="36"/>
    </location>
</feature>